<dbReference type="Proteomes" id="UP000682892">
    <property type="component" value="Chromosome 2"/>
</dbReference>
<dbReference type="PANTHER" id="PTHR14024:SF53">
    <property type="entry name" value="LIPID STORAGE DROPLETS SURFACE-BINDING PROTEIN 2"/>
    <property type="match status" value="1"/>
</dbReference>
<reference evidence="1" key="2">
    <citation type="journal article" date="2007" name="Science">
        <title>Genome sequence of Aedes aegypti, a major arbovirus vector.</title>
        <authorList>
            <person name="Nene V."/>
            <person name="Wortman J.R."/>
            <person name="Lawson D."/>
            <person name="Haas B."/>
            <person name="Kodira C."/>
            <person name="Tu Z.J."/>
            <person name="Loftus B."/>
            <person name="Xi Z."/>
            <person name="Megy K."/>
            <person name="Grabherr M."/>
            <person name="Ren Q."/>
            <person name="Zdobnov E.M."/>
            <person name="Lobo N.F."/>
            <person name="Campbell K.S."/>
            <person name="Brown S.E."/>
            <person name="Bonaldo M.F."/>
            <person name="Zhu J."/>
            <person name="Sinkins S.P."/>
            <person name="Hogenkamp D.G."/>
            <person name="Amedeo P."/>
            <person name="Arensburger P."/>
            <person name="Atkinson P.W."/>
            <person name="Bidwell S."/>
            <person name="Biedler J."/>
            <person name="Birney E."/>
            <person name="Bruggner R.V."/>
            <person name="Costas J."/>
            <person name="Coy M.R."/>
            <person name="Crabtree J."/>
            <person name="Crawford M."/>
            <person name="Debruyn B."/>
            <person name="Decaprio D."/>
            <person name="Eiglmeier K."/>
            <person name="Eisenstadt E."/>
            <person name="El-Dorry H."/>
            <person name="Gelbart W.M."/>
            <person name="Gomes S.L."/>
            <person name="Hammond M."/>
            <person name="Hannick L.I."/>
            <person name="Hogan J.R."/>
            <person name="Holmes M.H."/>
            <person name="Jaffe D."/>
            <person name="Johnston J.S."/>
            <person name="Kennedy R.C."/>
            <person name="Koo H."/>
            <person name="Kravitz S."/>
            <person name="Kriventseva E.V."/>
            <person name="Kulp D."/>
            <person name="Labutti K."/>
            <person name="Lee E."/>
            <person name="Li S."/>
            <person name="Lovin D.D."/>
            <person name="Mao C."/>
            <person name="Mauceli E."/>
            <person name="Menck C.F."/>
            <person name="Miller J.R."/>
            <person name="Montgomery P."/>
            <person name="Mori A."/>
            <person name="Nascimento A.L."/>
            <person name="Naveira H.F."/>
            <person name="Nusbaum C."/>
            <person name="O'leary S."/>
            <person name="Orvis J."/>
            <person name="Pertea M."/>
            <person name="Quesneville H."/>
            <person name="Reidenbach K.R."/>
            <person name="Rogers Y.H."/>
            <person name="Roth C.W."/>
            <person name="Schneider J.R."/>
            <person name="Schatz M."/>
            <person name="Shumway M."/>
            <person name="Stanke M."/>
            <person name="Stinson E.O."/>
            <person name="Tubio J.M."/>
            <person name="Vanzee J.P."/>
            <person name="Verjovski-Almeida S."/>
            <person name="Werner D."/>
            <person name="White O."/>
            <person name="Wyder S."/>
            <person name="Zeng Q."/>
            <person name="Zhao Q."/>
            <person name="Zhao Y."/>
            <person name="Hill C.A."/>
            <person name="Raikhel A.S."/>
            <person name="Soares M.B."/>
            <person name="Knudson D.L."/>
            <person name="Lee N.H."/>
            <person name="Galagan J."/>
            <person name="Salzberg S.L."/>
            <person name="Paulsen I.T."/>
            <person name="Dimopoulos G."/>
            <person name="Collins F.H."/>
            <person name="Birren B."/>
            <person name="Fraser-Liggett C.M."/>
            <person name="Severson D.W."/>
        </authorList>
    </citation>
    <scope>NUCLEOTIDE SEQUENCE [LARGE SCALE GENOMIC DNA]</scope>
    <source>
        <strain evidence="1">Liverpool</strain>
    </source>
</reference>
<proteinExistence type="predicted"/>
<protein>
    <submittedName>
        <fullName evidence="1">AAEL009231-PA</fullName>
    </submittedName>
</protein>
<dbReference type="PANTHER" id="PTHR14024">
    <property type="entry name" value="PERILIPIN"/>
    <property type="match status" value="1"/>
</dbReference>
<reference evidence="1" key="3">
    <citation type="submission" date="2012-09" db="EMBL/GenBank/DDBJ databases">
        <authorList>
            <consortium name="VectorBase"/>
        </authorList>
    </citation>
    <scope>NUCLEOTIDE SEQUENCE</scope>
    <source>
        <strain evidence="1">Liverpool</strain>
    </source>
</reference>
<evidence type="ECO:0000313" key="2">
    <source>
        <dbReference type="Proteomes" id="UP000682892"/>
    </source>
</evidence>
<accession>Q16WG7</accession>
<dbReference type="PhylomeDB" id="Q16WG7"/>
<feature type="non-terminal residue" evidence="1">
    <location>
        <position position="1"/>
    </location>
</feature>
<dbReference type="AlphaFoldDB" id="Q16WG7"/>
<dbReference type="GO" id="GO:0019915">
    <property type="term" value="P:lipid storage"/>
    <property type="evidence" value="ECO:0007669"/>
    <property type="project" value="TreeGrafter"/>
</dbReference>
<evidence type="ECO:0000313" key="1">
    <source>
        <dbReference type="EMBL" id="EAT38930.1"/>
    </source>
</evidence>
<name>Q16WG7_AEDAE</name>
<dbReference type="GO" id="GO:0010890">
    <property type="term" value="P:positive regulation of triglyceride storage"/>
    <property type="evidence" value="ECO:0007669"/>
    <property type="project" value="TreeGrafter"/>
</dbReference>
<dbReference type="GO" id="GO:0005811">
    <property type="term" value="C:lipid droplet"/>
    <property type="evidence" value="ECO:0007669"/>
    <property type="project" value="TreeGrafter"/>
</dbReference>
<gene>
    <name evidence="1" type="ORF">AaeL_AAEL009231</name>
</gene>
<dbReference type="VEuPathDB" id="VectorBase:AAEL006820"/>
<dbReference type="PaxDb" id="7159-AAEL009231-PA"/>
<feature type="non-terminal residue" evidence="1">
    <location>
        <position position="227"/>
    </location>
</feature>
<reference evidence="1" key="1">
    <citation type="submission" date="2005-10" db="EMBL/GenBank/DDBJ databases">
        <authorList>
            <person name="Loftus B.J."/>
            <person name="Nene V.M."/>
            <person name="Hannick L.I."/>
            <person name="Bidwell S."/>
            <person name="Haas B."/>
            <person name="Amedeo P."/>
            <person name="Orvis J."/>
            <person name="Wortman J.R."/>
            <person name="White O.R."/>
            <person name="Salzberg S."/>
            <person name="Shumway M."/>
            <person name="Koo H."/>
            <person name="Zhao Y."/>
            <person name="Holmes M."/>
            <person name="Miller J."/>
            <person name="Schatz M."/>
            <person name="Pop M."/>
            <person name="Pai G."/>
            <person name="Utterback T."/>
            <person name="Rogers Y.-H."/>
            <person name="Kravitz S."/>
            <person name="Fraser C.M."/>
        </authorList>
    </citation>
    <scope>NUCLEOTIDE SEQUENCE</scope>
    <source>
        <strain evidence="1">Liverpool</strain>
    </source>
</reference>
<dbReference type="STRING" id="7159.Q16WG7"/>
<sequence length="227" mass="26247">DQSGLLPHRESWDRMLKLPAVDITWQQTQNFYGPVKDYNPLPSWAFGRPRMWSPVPASTPRWCTFDRLLQLVEQTLAKGIDRLDVGAPIIKEQPQEIYNYSKSKVLGTVKSYTEKVCELQQASQQKATSLKEPSLKKTDEVLASHRLLAERLLDYYFPKCEGDDEDDNALTLVKENHTVGRLSNKVARRDYRTVSKQVKSLRKEDVKEYVITLISVLRLTQYLSFLN</sequence>
<dbReference type="GO" id="GO:0005829">
    <property type="term" value="C:cytosol"/>
    <property type="evidence" value="ECO:0007669"/>
    <property type="project" value="TreeGrafter"/>
</dbReference>
<organism evidence="1 2">
    <name type="scientific">Aedes aegypti</name>
    <name type="common">Yellowfever mosquito</name>
    <name type="synonym">Culex aegypti</name>
    <dbReference type="NCBI Taxonomy" id="7159"/>
    <lineage>
        <taxon>Eukaryota</taxon>
        <taxon>Metazoa</taxon>
        <taxon>Ecdysozoa</taxon>
        <taxon>Arthropoda</taxon>
        <taxon>Hexapoda</taxon>
        <taxon>Insecta</taxon>
        <taxon>Pterygota</taxon>
        <taxon>Neoptera</taxon>
        <taxon>Endopterygota</taxon>
        <taxon>Diptera</taxon>
        <taxon>Nematocera</taxon>
        <taxon>Culicoidea</taxon>
        <taxon>Culicidae</taxon>
        <taxon>Culicinae</taxon>
        <taxon>Aedini</taxon>
        <taxon>Aedes</taxon>
        <taxon>Stegomyia</taxon>
    </lineage>
</organism>
<dbReference type="EMBL" id="CH477566">
    <property type="protein sequence ID" value="EAT38930.1"/>
    <property type="molecule type" value="Genomic_DNA"/>
</dbReference>
<dbReference type="eggNOG" id="ENOG502S36K">
    <property type="taxonomic scope" value="Eukaryota"/>
</dbReference>
<dbReference type="HOGENOM" id="CLU_064803_0_0_1"/>